<evidence type="ECO:0000256" key="1">
    <source>
        <dbReference type="ARBA" id="ARBA00001917"/>
    </source>
</evidence>
<dbReference type="SUPFAM" id="SSF50475">
    <property type="entry name" value="FMN-binding split barrel"/>
    <property type="match status" value="1"/>
</dbReference>
<comment type="caution">
    <text evidence="5">The sequence shown here is derived from an EMBL/GenBank/DDBJ whole genome shotgun (WGS) entry which is preliminary data.</text>
</comment>
<protein>
    <submittedName>
        <fullName evidence="5">Flavin oxidoreductase</fullName>
    </submittedName>
</protein>
<dbReference type="Proteomes" id="UP000265643">
    <property type="component" value="Unassembled WGS sequence"/>
</dbReference>
<evidence type="ECO:0000313" key="6">
    <source>
        <dbReference type="Proteomes" id="UP000265643"/>
    </source>
</evidence>
<dbReference type="GO" id="GO:0016646">
    <property type="term" value="F:oxidoreductase activity, acting on the CH-NH group of donors, NAD or NADP as acceptor"/>
    <property type="evidence" value="ECO:0007669"/>
    <property type="project" value="UniProtKB-ARBA"/>
</dbReference>
<gene>
    <name evidence="5" type="ORF">KGMB01110_20450</name>
</gene>
<evidence type="ECO:0000256" key="2">
    <source>
        <dbReference type="ARBA" id="ARBA00022630"/>
    </source>
</evidence>
<evidence type="ECO:0000313" key="5">
    <source>
        <dbReference type="EMBL" id="GCA67609.1"/>
    </source>
</evidence>
<keyword evidence="2" id="KW-0285">Flavoprotein</keyword>
<dbReference type="InterPro" id="IPR002563">
    <property type="entry name" value="Flavin_Rdtase-like_dom"/>
</dbReference>
<evidence type="ECO:0000256" key="3">
    <source>
        <dbReference type="ARBA" id="ARBA00038054"/>
    </source>
</evidence>
<reference evidence="6" key="1">
    <citation type="submission" date="2018-09" db="EMBL/GenBank/DDBJ databases">
        <title>Draft Genome Sequence of Mediterraneibacter sp. KCTC 15684.</title>
        <authorList>
            <person name="Kim J.S."/>
            <person name="Han K.I."/>
            <person name="Suh M.K."/>
            <person name="Lee K.C."/>
            <person name="Eom M.K."/>
            <person name="Lee J.H."/>
            <person name="Park S.H."/>
            <person name="Kang S.W."/>
            <person name="Park J.E."/>
            <person name="Oh B.S."/>
            <person name="Yu S.Y."/>
            <person name="Choi S.H."/>
            <person name="Lee D.H."/>
            <person name="Yoon H."/>
            <person name="Kim B."/>
            <person name="Yang S.J."/>
            <person name="Lee J.S."/>
        </authorList>
    </citation>
    <scope>NUCLEOTIDE SEQUENCE [LARGE SCALE GENOMIC DNA]</scope>
    <source>
        <strain evidence="6">KCTC 15684</strain>
    </source>
</reference>
<dbReference type="Gene3D" id="2.30.110.10">
    <property type="entry name" value="Electron Transport, Fmn-binding Protein, Chain A"/>
    <property type="match status" value="1"/>
</dbReference>
<comment type="similarity">
    <text evidence="3">Belongs to the flavoredoxin family.</text>
</comment>
<dbReference type="InterPro" id="IPR012349">
    <property type="entry name" value="Split_barrel_FMN-bd"/>
</dbReference>
<evidence type="ECO:0000259" key="4">
    <source>
        <dbReference type="SMART" id="SM00903"/>
    </source>
</evidence>
<organism evidence="5 6">
    <name type="scientific">Mediterraneibacter butyricigenes</name>
    <dbReference type="NCBI Taxonomy" id="2316025"/>
    <lineage>
        <taxon>Bacteria</taxon>
        <taxon>Bacillati</taxon>
        <taxon>Bacillota</taxon>
        <taxon>Clostridia</taxon>
        <taxon>Lachnospirales</taxon>
        <taxon>Lachnospiraceae</taxon>
        <taxon>Mediterraneibacter</taxon>
    </lineage>
</organism>
<dbReference type="SMART" id="SM00903">
    <property type="entry name" value="Flavin_Reduct"/>
    <property type="match status" value="1"/>
</dbReference>
<comment type="cofactor">
    <cofactor evidence="1">
        <name>FMN</name>
        <dbReference type="ChEBI" id="CHEBI:58210"/>
    </cofactor>
</comment>
<dbReference type="GO" id="GO:0010181">
    <property type="term" value="F:FMN binding"/>
    <property type="evidence" value="ECO:0007669"/>
    <property type="project" value="InterPro"/>
</dbReference>
<dbReference type="PANTHER" id="PTHR43567">
    <property type="entry name" value="FLAVOREDOXIN-RELATED-RELATED"/>
    <property type="match status" value="1"/>
</dbReference>
<dbReference type="Pfam" id="PF01613">
    <property type="entry name" value="Flavin_Reduct"/>
    <property type="match status" value="1"/>
</dbReference>
<dbReference type="RefSeq" id="WP_119298214.1">
    <property type="nucleotide sequence ID" value="NZ_BHGK01000001.1"/>
</dbReference>
<dbReference type="PANTHER" id="PTHR43567:SF1">
    <property type="entry name" value="FLAVOREDOXIN"/>
    <property type="match status" value="1"/>
</dbReference>
<keyword evidence="6" id="KW-1185">Reference proteome</keyword>
<feature type="domain" description="Flavin reductase like" evidence="4">
    <location>
        <begin position="11"/>
        <end position="148"/>
    </location>
</feature>
<proteinExistence type="inferred from homology"/>
<name>A0A391PCQ3_9FIRM</name>
<accession>A0A391PCQ3</accession>
<dbReference type="EMBL" id="BHGK01000001">
    <property type="protein sequence ID" value="GCA67609.1"/>
    <property type="molecule type" value="Genomic_DNA"/>
</dbReference>
<sequence>MSRKEFGAKPFSFPQPVFIIASYDEDGTPCAMNAAWCGISGHTKVTMSLSPGHKTVKSILKKKAFTISMADAAHVVECDYFGIASGNTVKDKIKEAGMTVVKSEKVDAPIIQELAVCMECKLISYDDQTHLMKAEIVNVSVDESAMTDGQVDVSKVAPITFDPFNNTYHVIGEKVGDAWGSGKKLTEK</sequence>
<dbReference type="InterPro" id="IPR052174">
    <property type="entry name" value="Flavoredoxin"/>
</dbReference>
<dbReference type="AlphaFoldDB" id="A0A391PCQ3"/>